<evidence type="ECO:0000256" key="2">
    <source>
        <dbReference type="SAM" id="Phobius"/>
    </source>
</evidence>
<keyword evidence="2" id="KW-1133">Transmembrane helix</keyword>
<evidence type="ECO:0000313" key="4">
    <source>
        <dbReference type="Proteomes" id="UP000519023"/>
    </source>
</evidence>
<dbReference type="RefSeq" id="WP_169570354.1">
    <property type="nucleotide sequence ID" value="NZ_JABBFV010000001.1"/>
</dbReference>
<keyword evidence="4" id="KW-1185">Reference proteome</keyword>
<name>A0A7X9ZRI0_9SPHN</name>
<gene>
    <name evidence="3" type="ORF">HHL08_00040</name>
</gene>
<reference evidence="3 4" key="1">
    <citation type="submission" date="2020-04" db="EMBL/GenBank/DDBJ databases">
        <title>Sphingobium sp. AR-3-1 isolated from Arctic soil.</title>
        <authorList>
            <person name="Dahal R.H."/>
            <person name="Chaudhary D.K."/>
        </authorList>
    </citation>
    <scope>NUCLEOTIDE SEQUENCE [LARGE SCALE GENOMIC DNA]</scope>
    <source>
        <strain evidence="3 4">AR-3-1</strain>
    </source>
</reference>
<dbReference type="AlphaFoldDB" id="A0A7X9ZRI0"/>
<evidence type="ECO:0000256" key="1">
    <source>
        <dbReference type="SAM" id="MobiDB-lite"/>
    </source>
</evidence>
<dbReference type="EMBL" id="JABBFV010000001">
    <property type="protein sequence ID" value="NML08546.1"/>
    <property type="molecule type" value="Genomic_DNA"/>
</dbReference>
<keyword evidence="2" id="KW-0472">Membrane</keyword>
<protein>
    <submittedName>
        <fullName evidence="3">Uncharacterized protein</fullName>
    </submittedName>
</protein>
<dbReference type="Proteomes" id="UP000519023">
    <property type="component" value="Unassembled WGS sequence"/>
</dbReference>
<comment type="caution">
    <text evidence="3">The sequence shown here is derived from an EMBL/GenBank/DDBJ whole genome shotgun (WGS) entry which is preliminary data.</text>
</comment>
<feature type="transmembrane region" description="Helical" evidence="2">
    <location>
        <begin position="45"/>
        <end position="66"/>
    </location>
</feature>
<evidence type="ECO:0000313" key="3">
    <source>
        <dbReference type="EMBL" id="NML08546.1"/>
    </source>
</evidence>
<proteinExistence type="predicted"/>
<sequence>MAIAALAGLATALLVLWMPVGLVEMIVASSGLSEAVPAAAPPLGLKARLMMAGFAGIMAIGLVGLARRDADVSGQDSGPEHNNGKGRAHRVQGAHKMGFAFSKLTALARGRAAPGIEPDAPILRRADAHPDAPSRPPIFASRDFDGIDIFPRAESGRRGLVAHRDPERETVVPLGKLAMPSAPMPLAEADLPQPAFLRPAGPFAVPTLVEDDSEDDGADEDYVAFEPLPVAAEWAAPATPAFVAQPADAIRPAPLPMPSTHGLSISELTERLERGLTHRSRKMSSAGAGDGVIADMPVASAVPVRAAVEQDADEALRAALGALRSMTGRR</sequence>
<feature type="region of interest" description="Disordered" evidence="1">
    <location>
        <begin position="71"/>
        <end position="90"/>
    </location>
</feature>
<organism evidence="3 4">
    <name type="scientific">Sphingobium psychrophilum</name>
    <dbReference type="NCBI Taxonomy" id="2728834"/>
    <lineage>
        <taxon>Bacteria</taxon>
        <taxon>Pseudomonadati</taxon>
        <taxon>Pseudomonadota</taxon>
        <taxon>Alphaproteobacteria</taxon>
        <taxon>Sphingomonadales</taxon>
        <taxon>Sphingomonadaceae</taxon>
        <taxon>Sphingobium</taxon>
    </lineage>
</organism>
<keyword evidence="2" id="KW-0812">Transmembrane</keyword>
<accession>A0A7X9ZRI0</accession>